<evidence type="ECO:0000256" key="10">
    <source>
        <dbReference type="SAM" id="Coils"/>
    </source>
</evidence>
<dbReference type="SUPFAM" id="SSF55874">
    <property type="entry name" value="ATPase domain of HSP90 chaperone/DNA topoisomerase II/histidine kinase"/>
    <property type="match status" value="1"/>
</dbReference>
<feature type="domain" description="PAC" evidence="14">
    <location>
        <begin position="120"/>
        <end position="172"/>
    </location>
</feature>
<feature type="domain" description="PAC" evidence="14">
    <location>
        <begin position="368"/>
        <end position="418"/>
    </location>
</feature>
<keyword evidence="10" id="KW-0175">Coiled coil</keyword>
<dbReference type="eggNOG" id="COG2202">
    <property type="taxonomic scope" value="Bacteria"/>
</dbReference>
<evidence type="ECO:0000256" key="5">
    <source>
        <dbReference type="ARBA" id="ARBA00022679"/>
    </source>
</evidence>
<dbReference type="SMART" id="SM00387">
    <property type="entry name" value="HATPase_c"/>
    <property type="match status" value="1"/>
</dbReference>
<dbReference type="InterPro" id="IPR036097">
    <property type="entry name" value="HisK_dim/P_sf"/>
</dbReference>
<keyword evidence="6 15" id="KW-0418">Kinase</keyword>
<reference evidence="15" key="1">
    <citation type="submission" date="2009-01" db="EMBL/GenBank/DDBJ databases">
        <title>Complete sequence of chromosome Cyanothece sp. PCC 7425.</title>
        <authorList>
            <consortium name="US DOE Joint Genome Institute"/>
            <person name="Lucas S."/>
            <person name="Copeland A."/>
            <person name="Lapidus A."/>
            <person name="Glavina del Rio T."/>
            <person name="Dalin E."/>
            <person name="Tice H."/>
            <person name="Bruce D."/>
            <person name="Goodwin L."/>
            <person name="Pitluck S."/>
            <person name="Sims D."/>
            <person name="Meineke L."/>
            <person name="Brettin T."/>
            <person name="Detter J.C."/>
            <person name="Han C."/>
            <person name="Larimer F."/>
            <person name="Land M."/>
            <person name="Hauser L."/>
            <person name="Kyrpides N."/>
            <person name="Ovchinnikova G."/>
            <person name="Liberton M."/>
            <person name="Stoeckel J."/>
            <person name="Banerjee A."/>
            <person name="Singh A."/>
            <person name="Page L."/>
            <person name="Sato H."/>
            <person name="Zhao L."/>
            <person name="Sherman L."/>
            <person name="Pakrasi H."/>
            <person name="Richardson P."/>
        </authorList>
    </citation>
    <scope>NUCLEOTIDE SEQUENCE</scope>
    <source>
        <strain evidence="15">PCC 7425</strain>
    </source>
</reference>
<dbReference type="Gene3D" id="3.30.565.10">
    <property type="entry name" value="Histidine kinase-like ATPase, C-terminal domain"/>
    <property type="match status" value="1"/>
</dbReference>
<dbReference type="Gene3D" id="3.30.450.20">
    <property type="entry name" value="PAS domain"/>
    <property type="match status" value="5"/>
</dbReference>
<dbReference type="CDD" id="cd16922">
    <property type="entry name" value="HATPase_EvgS-ArcB-TorS-like"/>
    <property type="match status" value="1"/>
</dbReference>
<dbReference type="GO" id="GO:0000155">
    <property type="term" value="F:phosphorelay sensor kinase activity"/>
    <property type="evidence" value="ECO:0007669"/>
    <property type="project" value="InterPro"/>
</dbReference>
<dbReference type="Pfam" id="PF00512">
    <property type="entry name" value="HisKA"/>
    <property type="match status" value="1"/>
</dbReference>
<evidence type="ECO:0000313" key="15">
    <source>
        <dbReference type="EMBL" id="ACL46096.1"/>
    </source>
</evidence>
<dbReference type="KEGG" id="cyn:Cyan7425_3777"/>
<dbReference type="SUPFAM" id="SSF52172">
    <property type="entry name" value="CheY-like"/>
    <property type="match status" value="1"/>
</dbReference>
<dbReference type="eggNOG" id="COG5002">
    <property type="taxonomic scope" value="Bacteria"/>
</dbReference>
<dbReference type="CDD" id="cd00082">
    <property type="entry name" value="HisKA"/>
    <property type="match status" value="1"/>
</dbReference>
<evidence type="ECO:0000256" key="9">
    <source>
        <dbReference type="PROSITE-ProRule" id="PRU00169"/>
    </source>
</evidence>
<accession>B8HTL5</accession>
<dbReference type="InterPro" id="IPR000014">
    <property type="entry name" value="PAS"/>
</dbReference>
<gene>
    <name evidence="15" type="ordered locus">Cyan7425_3777</name>
</gene>
<evidence type="ECO:0000256" key="1">
    <source>
        <dbReference type="ARBA" id="ARBA00000085"/>
    </source>
</evidence>
<dbReference type="PROSITE" id="PS50112">
    <property type="entry name" value="PAS"/>
    <property type="match status" value="2"/>
</dbReference>
<dbReference type="NCBIfam" id="TIGR00229">
    <property type="entry name" value="sensory_box"/>
    <property type="match status" value="5"/>
</dbReference>
<dbReference type="eggNOG" id="COG2205">
    <property type="taxonomic scope" value="Bacteria"/>
</dbReference>
<feature type="domain" description="PAS" evidence="13">
    <location>
        <begin position="297"/>
        <end position="367"/>
    </location>
</feature>
<feature type="domain" description="PAC" evidence="14">
    <location>
        <begin position="248"/>
        <end position="300"/>
    </location>
</feature>
<dbReference type="OrthoDB" id="5555607at2"/>
<feature type="domain" description="Response regulatory" evidence="12">
    <location>
        <begin position="943"/>
        <end position="1061"/>
    </location>
</feature>
<feature type="modified residue" description="4-aspartylphosphate" evidence="9">
    <location>
        <position position="992"/>
    </location>
</feature>
<dbReference type="InterPro" id="IPR035965">
    <property type="entry name" value="PAS-like_dom_sf"/>
</dbReference>
<dbReference type="InterPro" id="IPR036890">
    <property type="entry name" value="HATPase_C_sf"/>
</dbReference>
<dbReference type="InterPro" id="IPR001789">
    <property type="entry name" value="Sig_transdc_resp-reg_receiver"/>
</dbReference>
<dbReference type="InterPro" id="IPR011006">
    <property type="entry name" value="CheY-like_superfamily"/>
</dbReference>
<dbReference type="InterPro" id="IPR003661">
    <property type="entry name" value="HisK_dim/P_dom"/>
</dbReference>
<dbReference type="EMBL" id="CP001344">
    <property type="protein sequence ID" value="ACL46096.1"/>
    <property type="molecule type" value="Genomic_DNA"/>
</dbReference>
<evidence type="ECO:0000256" key="3">
    <source>
        <dbReference type="ARBA" id="ARBA00012438"/>
    </source>
</evidence>
<dbReference type="SMART" id="SM00388">
    <property type="entry name" value="HisKA"/>
    <property type="match status" value="1"/>
</dbReference>
<dbReference type="InterPro" id="IPR004358">
    <property type="entry name" value="Sig_transdc_His_kin-like_C"/>
</dbReference>
<evidence type="ECO:0000259" key="13">
    <source>
        <dbReference type="PROSITE" id="PS50112"/>
    </source>
</evidence>
<name>B8HTL5_CYAP4</name>
<feature type="domain" description="PAS" evidence="13">
    <location>
        <begin position="46"/>
        <end position="117"/>
    </location>
</feature>
<dbReference type="SMART" id="SM00091">
    <property type="entry name" value="PAS"/>
    <property type="match status" value="5"/>
</dbReference>
<feature type="domain" description="PAC" evidence="14">
    <location>
        <begin position="626"/>
        <end position="678"/>
    </location>
</feature>
<dbReference type="Pfam" id="PF13426">
    <property type="entry name" value="PAS_9"/>
    <property type="match status" value="1"/>
</dbReference>
<dbReference type="STRING" id="395961.Cyan7425_3777"/>
<dbReference type="PANTHER" id="PTHR43304">
    <property type="entry name" value="PHYTOCHROME-LIKE PROTEIN CPH1"/>
    <property type="match status" value="1"/>
</dbReference>
<dbReference type="PROSITE" id="PS50109">
    <property type="entry name" value="HIS_KIN"/>
    <property type="match status" value="1"/>
</dbReference>
<dbReference type="FunFam" id="3.30.565.10:FF:000010">
    <property type="entry name" value="Sensor histidine kinase RcsC"/>
    <property type="match status" value="1"/>
</dbReference>
<protein>
    <recommendedName>
        <fullName evidence="8">Circadian input-output histidine kinase CikA</fullName>
        <ecNumber evidence="3">2.7.13.3</ecNumber>
    </recommendedName>
</protein>
<feature type="domain" description="PAC" evidence="14">
    <location>
        <begin position="496"/>
        <end position="551"/>
    </location>
</feature>
<evidence type="ECO:0000259" key="14">
    <source>
        <dbReference type="PROSITE" id="PS50113"/>
    </source>
</evidence>
<dbReference type="Gene3D" id="2.10.70.100">
    <property type="match status" value="4"/>
</dbReference>
<dbReference type="PANTHER" id="PTHR43304:SF1">
    <property type="entry name" value="PAC DOMAIN-CONTAINING PROTEIN"/>
    <property type="match status" value="1"/>
</dbReference>
<dbReference type="CDD" id="cd00130">
    <property type="entry name" value="PAS"/>
    <property type="match status" value="4"/>
</dbReference>
<proteinExistence type="inferred from homology"/>
<dbReference type="SMART" id="SM00086">
    <property type="entry name" value="PAC"/>
    <property type="match status" value="5"/>
</dbReference>
<keyword evidence="7" id="KW-0902">Two-component regulatory system</keyword>
<organism evidence="15">
    <name type="scientific">Cyanothece sp. (strain PCC 7425 / ATCC 29141)</name>
    <dbReference type="NCBI Taxonomy" id="395961"/>
    <lineage>
        <taxon>Bacteria</taxon>
        <taxon>Bacillati</taxon>
        <taxon>Cyanobacteriota</taxon>
        <taxon>Cyanophyceae</taxon>
        <taxon>Gomontiellales</taxon>
        <taxon>Cyanothecaceae</taxon>
        <taxon>Cyanothece</taxon>
    </lineage>
</organism>
<dbReference type="InterPro" id="IPR000700">
    <property type="entry name" value="PAS-assoc_C"/>
</dbReference>
<dbReference type="SUPFAM" id="SSF47384">
    <property type="entry name" value="Homodimeric domain of signal transducing histidine kinase"/>
    <property type="match status" value="1"/>
</dbReference>
<evidence type="ECO:0000256" key="6">
    <source>
        <dbReference type="ARBA" id="ARBA00022777"/>
    </source>
</evidence>
<evidence type="ECO:0000256" key="2">
    <source>
        <dbReference type="ARBA" id="ARBA00006402"/>
    </source>
</evidence>
<comment type="similarity">
    <text evidence="2">In the N-terminal section; belongs to the phytochrome family.</text>
</comment>
<dbReference type="Pfam" id="PF00072">
    <property type="entry name" value="Response_reg"/>
    <property type="match status" value="1"/>
</dbReference>
<dbReference type="PRINTS" id="PR00344">
    <property type="entry name" value="BCTRLSENSOR"/>
</dbReference>
<dbReference type="CDD" id="cd17580">
    <property type="entry name" value="REC_2_DhkD-like"/>
    <property type="match status" value="1"/>
</dbReference>
<dbReference type="EC" id="2.7.13.3" evidence="3"/>
<evidence type="ECO:0000256" key="7">
    <source>
        <dbReference type="ARBA" id="ARBA00023012"/>
    </source>
</evidence>
<dbReference type="InterPro" id="IPR005467">
    <property type="entry name" value="His_kinase_dom"/>
</dbReference>
<dbReference type="SUPFAM" id="SSF55785">
    <property type="entry name" value="PYP-like sensor domain (PAS domain)"/>
    <property type="match status" value="5"/>
</dbReference>
<dbReference type="PROSITE" id="PS50113">
    <property type="entry name" value="PAC"/>
    <property type="match status" value="5"/>
</dbReference>
<evidence type="ECO:0000259" key="12">
    <source>
        <dbReference type="PROSITE" id="PS50110"/>
    </source>
</evidence>
<dbReference type="PROSITE" id="PS50110">
    <property type="entry name" value="RESPONSE_REGULATORY"/>
    <property type="match status" value="1"/>
</dbReference>
<dbReference type="Pfam" id="PF02518">
    <property type="entry name" value="HATPase_c"/>
    <property type="match status" value="1"/>
</dbReference>
<keyword evidence="5 15" id="KW-0808">Transferase</keyword>
<dbReference type="Pfam" id="PF08447">
    <property type="entry name" value="PAS_3"/>
    <property type="match status" value="4"/>
</dbReference>
<dbReference type="InterPro" id="IPR003594">
    <property type="entry name" value="HATPase_dom"/>
</dbReference>
<dbReference type="Gene3D" id="3.40.50.2300">
    <property type="match status" value="1"/>
</dbReference>
<dbReference type="InterPro" id="IPR013655">
    <property type="entry name" value="PAS_fold_3"/>
</dbReference>
<keyword evidence="4 9" id="KW-0597">Phosphoprotein</keyword>
<feature type="coiled-coil region" evidence="10">
    <location>
        <begin position="669"/>
        <end position="696"/>
    </location>
</feature>
<dbReference type="InterPro" id="IPR001610">
    <property type="entry name" value="PAC"/>
</dbReference>
<dbReference type="HOGENOM" id="CLU_326752_0_0_3"/>
<evidence type="ECO:0000259" key="11">
    <source>
        <dbReference type="PROSITE" id="PS50109"/>
    </source>
</evidence>
<dbReference type="Gene3D" id="1.10.287.130">
    <property type="match status" value="1"/>
</dbReference>
<comment type="catalytic activity">
    <reaction evidence="1">
        <text>ATP + protein L-histidine = ADP + protein N-phospho-L-histidine.</text>
        <dbReference type="EC" id="2.7.13.3"/>
    </reaction>
</comment>
<dbReference type="SMART" id="SM00448">
    <property type="entry name" value="REC"/>
    <property type="match status" value="1"/>
</dbReference>
<evidence type="ECO:0000256" key="4">
    <source>
        <dbReference type="ARBA" id="ARBA00022553"/>
    </source>
</evidence>
<dbReference type="eggNOG" id="COG0784">
    <property type="taxonomic scope" value="Bacteria"/>
</dbReference>
<dbReference type="InterPro" id="IPR052162">
    <property type="entry name" value="Sensor_kinase/Photoreceptor"/>
</dbReference>
<evidence type="ECO:0000256" key="8">
    <source>
        <dbReference type="ARBA" id="ARBA00074306"/>
    </source>
</evidence>
<sequence length="1068" mass="118962">MRLPCYDSPELTGWFRNVVVKVKDGIAISFSNITDRKQADLARQQQEQHFKIALQTAKLGSWEHDLTTGVLTCSAQCKANFGLPPDAEFTHDTLFAALHPDDRPRVEAAIQRAIAQRTDYEVEERCYHPDGSLHWLIVRGRLVYDANDTPIRMVGVTLDITPQKQTEKTLRQSEERLRIAQQAANAGVWNWDIPTNQVTWSAEYYRLYGLDPARTAPSYQNWLNSVVEQDRDRVHQAAQAALSDRIDLNVEFRILHPTEGERWLTAIGQTLFDDTGQPKRMTGIALDITQRKQAEKTLQRYQLLSEYSRDIVLYISRKGQILEANQAAVKAYGYSRNELLNLQLADLRAIQTLPLLWQQFEQASEGGILFETIHQRKDGSQFPVEVSAQSAVIDGEMGVLSVIRDISDRRRSEIALRKSEEWARLAIQIGRVGGWRLYLDQNLVEMDERLREIWGESKDAVMVPIAKAMERIHPDDRERVKQAVYAAIDPASPGTYEIEYRIVWEDGSERWVLAKGQAQFEGEAGSRQAVDFFGTLLDITEHKQAETALRTTAERLGLALTAAKLGDWSWNAATDIVTFSEQAAAMFGIPPGPYMTWSQIQNLLHVDDRARARLQVEQAIAEHSDYDIEYRVVDRQGRERWIAAKGRAQYDSSGQVLGMLGVVQDITHRKQAEAEREELLARERAAREAAEQANRIKDEFLAVLSHELRSPLNPILGWSKLLLNGKLNLAKTQQALTTIERNARLQSELIEDLLDVSRILQGKLSLSVSSVDLASTIQAAIETVRLAAEAKSIQIETRLAPDVGLVAGDSTRLQQVVWNLVSNGVKFTPAGGRVAVRLEQLEQQAQITISDTGKGIAPDFLPHVFDYFRQEDGATTRKFGGLGLGLAIVRHLVELHGGTIQAHSPGEGLGATFTVRLPLLPTQPNRPSALPAPEHPPDLAGIQVLVVDDDTDTRDLVIFLLEQAGATVLSAASASEALLSLSQTQPDLLISDIGMPEMDGYMLLRQVRALPTDQGGEIPAIALTAYAGEIDHQQTLAAGFQHHIVKPVDPEVLIQTISLLHHTGKGSA</sequence>
<feature type="domain" description="Histidine kinase" evidence="11">
    <location>
        <begin position="703"/>
        <end position="921"/>
    </location>
</feature>
<dbReference type="AlphaFoldDB" id="B8HTL5"/>